<evidence type="ECO:0000256" key="6">
    <source>
        <dbReference type="ARBA" id="ARBA00029321"/>
    </source>
</evidence>
<dbReference type="CDD" id="cd05016">
    <property type="entry name" value="SIS_PGI_2"/>
    <property type="match status" value="1"/>
</dbReference>
<dbReference type="InterPro" id="IPR035476">
    <property type="entry name" value="SIS_PGI_1"/>
</dbReference>
<evidence type="ECO:0000256" key="7">
    <source>
        <dbReference type="HAMAP-Rule" id="MF_00473"/>
    </source>
</evidence>
<comment type="caution">
    <text evidence="9">The sequence shown here is derived from an EMBL/GenBank/DDBJ whole genome shotgun (WGS) entry which is preliminary data.</text>
</comment>
<keyword evidence="7" id="KW-0963">Cytoplasm</keyword>
<proteinExistence type="inferred from homology"/>
<dbReference type="PROSITE" id="PS51463">
    <property type="entry name" value="P_GLUCOSE_ISOMERASE_3"/>
    <property type="match status" value="1"/>
</dbReference>
<evidence type="ECO:0000256" key="1">
    <source>
        <dbReference type="ARBA" id="ARBA00004926"/>
    </source>
</evidence>
<name>A0ABR4VVG9_9GAMM</name>
<comment type="similarity">
    <text evidence="2 7 8">Belongs to the GPI family.</text>
</comment>
<dbReference type="InterPro" id="IPR018189">
    <property type="entry name" value="Phosphoglucose_isomerase_CS"/>
</dbReference>
<dbReference type="SUPFAM" id="SSF53697">
    <property type="entry name" value="SIS domain"/>
    <property type="match status" value="1"/>
</dbReference>
<feature type="active site" description="Proton donor" evidence="7">
    <location>
        <position position="355"/>
    </location>
</feature>
<dbReference type="Pfam" id="PF00342">
    <property type="entry name" value="PGI"/>
    <property type="match status" value="1"/>
</dbReference>
<dbReference type="InterPro" id="IPR023096">
    <property type="entry name" value="G6P_Isomerase_C"/>
</dbReference>
<dbReference type="PROSITE" id="PS00765">
    <property type="entry name" value="P_GLUCOSE_ISOMERASE_1"/>
    <property type="match status" value="1"/>
</dbReference>
<evidence type="ECO:0000256" key="3">
    <source>
        <dbReference type="ARBA" id="ARBA00022432"/>
    </source>
</evidence>
<feature type="active site" evidence="7">
    <location>
        <position position="514"/>
    </location>
</feature>
<comment type="pathway">
    <text evidence="7">Carbohydrate biosynthesis; gluconeogenesis.</text>
</comment>
<reference evidence="9 10" key="1">
    <citation type="submission" date="2014-08" db="EMBL/GenBank/DDBJ databases">
        <title>Genome sequences of NCPPB Pectobacterium isolates.</title>
        <authorList>
            <person name="Glover R.H."/>
            <person name="Sapp M."/>
            <person name="Elphinstone J."/>
        </authorList>
    </citation>
    <scope>NUCLEOTIDE SEQUENCE [LARGE SCALE GENOMIC DNA]</scope>
    <source>
        <strain evidence="9 10">NCPPB3841</strain>
    </source>
</reference>
<dbReference type="InterPro" id="IPR001672">
    <property type="entry name" value="G6P_Isomerase"/>
</dbReference>
<sequence length="549" mass="61101">MKNINPSQTAAWQALQTHFDTMKAVQISELFAQDSDRFAHFSATFDDQMLVDFSKNRITAETMEKLHALARETDLSAAIQSMFAGEKINRTEDRAVLHVALRNRSNTPILVDGKDVMPEVNAVLAKMKDFSERVIGGEWKGYTGKTITDVVNIGIGGSDLGPFMVTEALKPYKNHLNMHFVSNVDGTHIAETLKPLNPETTLFLVASKTFTTQETMTNAHSARDWFLKTAQDDKHVAKHFAALSTNAKAVGEFGIDTDNMFEFWDWVGGRYSLWSAIGLSIILSLGFDNFEKLLSGAHAMDKHFASTPAEKNLPVLLALIGIWYNNFFGAETEAILPYDQYMHRFAAYFQQGNMESNGKSADRNGNPVDYQTGPIIWGEPGTNGQHAFYQLIHQGTKLVPCDFIAPAVSHNPLSDHHSKLLSNFFAQTEALAFGKSRDVVEAEFAAAGKSAKDVEHVAPFKVFEGNRPTNSILLREITPYSLGALIALYEHKIFTQGAILNIFTFDQWGVELGKQLANRILPELENDSTIDSHDSSTNGLINRFKAWRN</sequence>
<dbReference type="RefSeq" id="WP_044202655.1">
    <property type="nucleotide sequence ID" value="NZ_JADOXW010000020.1"/>
</dbReference>
<dbReference type="PANTHER" id="PTHR11469">
    <property type="entry name" value="GLUCOSE-6-PHOSPHATE ISOMERASE"/>
    <property type="match status" value="1"/>
</dbReference>
<organism evidence="9 10">
    <name type="scientific">Pectobacterium odoriferum</name>
    <dbReference type="NCBI Taxonomy" id="78398"/>
    <lineage>
        <taxon>Bacteria</taxon>
        <taxon>Pseudomonadati</taxon>
        <taxon>Pseudomonadota</taxon>
        <taxon>Gammaproteobacteria</taxon>
        <taxon>Enterobacterales</taxon>
        <taxon>Pectobacteriaceae</taxon>
        <taxon>Pectobacterium</taxon>
    </lineage>
</organism>
<evidence type="ECO:0000256" key="2">
    <source>
        <dbReference type="ARBA" id="ARBA00006604"/>
    </source>
</evidence>
<protein>
    <recommendedName>
        <fullName evidence="7">Glucose-6-phosphate isomerase</fullName>
        <shortName evidence="7">GPI</shortName>
        <ecNumber evidence="7">5.3.1.9</ecNumber>
    </recommendedName>
    <alternativeName>
        <fullName evidence="7">Phosphoglucose isomerase</fullName>
        <shortName evidence="7">PGI</shortName>
    </alternativeName>
    <alternativeName>
        <fullName evidence="7">Phosphohexose isomerase</fullName>
        <shortName evidence="7">PHI</shortName>
    </alternativeName>
</protein>
<comment type="subcellular location">
    <subcellularLocation>
        <location evidence="7">Cytoplasm</location>
    </subcellularLocation>
</comment>
<evidence type="ECO:0000313" key="10">
    <source>
        <dbReference type="Proteomes" id="UP000029447"/>
    </source>
</evidence>
<comment type="function">
    <text evidence="7">Catalyzes the reversible isomerization of glucose-6-phosphate to fructose-6-phosphate.</text>
</comment>
<keyword evidence="5 7" id="KW-0413">Isomerase</keyword>
<evidence type="ECO:0000256" key="4">
    <source>
        <dbReference type="ARBA" id="ARBA00023152"/>
    </source>
</evidence>
<keyword evidence="4 7" id="KW-0324">Glycolysis</keyword>
<comment type="pathway">
    <text evidence="1 7 8">Carbohydrate degradation; glycolysis; D-glyceraldehyde 3-phosphate and glycerone phosphate from D-glucose: step 2/4.</text>
</comment>
<evidence type="ECO:0000313" key="9">
    <source>
        <dbReference type="EMBL" id="KGA43360.1"/>
    </source>
</evidence>
<dbReference type="InterPro" id="IPR046348">
    <property type="entry name" value="SIS_dom_sf"/>
</dbReference>
<evidence type="ECO:0000256" key="5">
    <source>
        <dbReference type="ARBA" id="ARBA00023235"/>
    </source>
</evidence>
<dbReference type="NCBIfam" id="NF001211">
    <property type="entry name" value="PRK00179.1"/>
    <property type="match status" value="1"/>
</dbReference>
<dbReference type="Gene3D" id="1.10.1390.10">
    <property type="match status" value="1"/>
</dbReference>
<dbReference type="Proteomes" id="UP000029447">
    <property type="component" value="Unassembled WGS sequence"/>
</dbReference>
<feature type="active site" evidence="7">
    <location>
        <position position="386"/>
    </location>
</feature>
<dbReference type="InterPro" id="IPR035482">
    <property type="entry name" value="SIS_PGI_2"/>
</dbReference>
<accession>A0ABR4VVG9</accession>
<dbReference type="EMBL" id="JQOF01000001">
    <property type="protein sequence ID" value="KGA43360.1"/>
    <property type="molecule type" value="Genomic_DNA"/>
</dbReference>
<evidence type="ECO:0000256" key="8">
    <source>
        <dbReference type="RuleBase" id="RU000612"/>
    </source>
</evidence>
<dbReference type="EC" id="5.3.1.9" evidence="7"/>
<dbReference type="PANTHER" id="PTHR11469:SF1">
    <property type="entry name" value="GLUCOSE-6-PHOSPHATE ISOMERASE"/>
    <property type="match status" value="1"/>
</dbReference>
<comment type="catalytic activity">
    <reaction evidence="6 7 8">
        <text>alpha-D-glucose 6-phosphate = beta-D-fructose 6-phosphate</text>
        <dbReference type="Rhea" id="RHEA:11816"/>
        <dbReference type="ChEBI" id="CHEBI:57634"/>
        <dbReference type="ChEBI" id="CHEBI:58225"/>
        <dbReference type="EC" id="5.3.1.9"/>
    </reaction>
</comment>
<gene>
    <name evidence="7 9" type="primary">pgi</name>
    <name evidence="9" type="ORF">KU75_01220</name>
</gene>
<keyword evidence="10" id="KW-1185">Reference proteome</keyword>
<dbReference type="Gene3D" id="3.40.50.10490">
    <property type="entry name" value="Glucose-6-phosphate isomerase like protein, domain 1"/>
    <property type="match status" value="2"/>
</dbReference>
<dbReference type="PRINTS" id="PR00662">
    <property type="entry name" value="G6PISOMERASE"/>
</dbReference>
<dbReference type="HAMAP" id="MF_00473">
    <property type="entry name" value="G6P_isomerase"/>
    <property type="match status" value="1"/>
</dbReference>
<dbReference type="CDD" id="cd05015">
    <property type="entry name" value="SIS_PGI_1"/>
    <property type="match status" value="1"/>
</dbReference>
<dbReference type="GO" id="GO:0004347">
    <property type="term" value="F:glucose-6-phosphate isomerase activity"/>
    <property type="evidence" value="ECO:0007669"/>
    <property type="project" value="UniProtKB-EC"/>
</dbReference>
<dbReference type="PROSITE" id="PS00174">
    <property type="entry name" value="P_GLUCOSE_ISOMERASE_2"/>
    <property type="match status" value="1"/>
</dbReference>
<keyword evidence="3 7" id="KW-0312">Gluconeogenesis</keyword>